<evidence type="ECO:0008006" key="4">
    <source>
        <dbReference type="Google" id="ProtNLM"/>
    </source>
</evidence>
<dbReference type="Proteomes" id="UP000194236">
    <property type="component" value="Unassembled WGS sequence"/>
</dbReference>
<organism evidence="2 3">
    <name type="scientific">Euroglyphus maynei</name>
    <name type="common">Mayne's house dust mite</name>
    <dbReference type="NCBI Taxonomy" id="6958"/>
    <lineage>
        <taxon>Eukaryota</taxon>
        <taxon>Metazoa</taxon>
        <taxon>Ecdysozoa</taxon>
        <taxon>Arthropoda</taxon>
        <taxon>Chelicerata</taxon>
        <taxon>Arachnida</taxon>
        <taxon>Acari</taxon>
        <taxon>Acariformes</taxon>
        <taxon>Sarcoptiformes</taxon>
        <taxon>Astigmata</taxon>
        <taxon>Psoroptidia</taxon>
        <taxon>Analgoidea</taxon>
        <taxon>Pyroglyphidae</taxon>
        <taxon>Pyroglyphinae</taxon>
        <taxon>Euroglyphus</taxon>
    </lineage>
</organism>
<evidence type="ECO:0000313" key="3">
    <source>
        <dbReference type="Proteomes" id="UP000194236"/>
    </source>
</evidence>
<comment type="caution">
    <text evidence="2">The sequence shown here is derived from an EMBL/GenBank/DDBJ whole genome shotgun (WGS) entry which is preliminary data.</text>
</comment>
<dbReference type="OrthoDB" id="9789198at2759"/>
<name>A0A1Y3BMW5_EURMA</name>
<sequence>MNDDETIDVKKTADADADNEQQKKPLAKMTASFFSRLTFSWYSPLTYLGRKRPIILSDIWRIRKQESSFYNYQLFQKKLDKFREEYEQQQQQQRRNSYNVGADKKPKHRLFKVNIVKIIWSTLKYYFLPGSFAKIVNDFFVFANPMVLK</sequence>
<evidence type="ECO:0000313" key="2">
    <source>
        <dbReference type="EMBL" id="OTF80495.1"/>
    </source>
</evidence>
<feature type="region of interest" description="Disordered" evidence="1">
    <location>
        <begin position="1"/>
        <end position="23"/>
    </location>
</feature>
<evidence type="ECO:0000256" key="1">
    <source>
        <dbReference type="SAM" id="MobiDB-lite"/>
    </source>
</evidence>
<dbReference type="AlphaFoldDB" id="A0A1Y3BMW5"/>
<proteinExistence type="predicted"/>
<dbReference type="EMBL" id="MUJZ01017971">
    <property type="protein sequence ID" value="OTF80495.1"/>
    <property type="molecule type" value="Genomic_DNA"/>
</dbReference>
<gene>
    <name evidence="2" type="ORF">BLA29_006076</name>
</gene>
<protein>
    <recommendedName>
        <fullName evidence="4">ABC transmembrane type-1 domain-containing protein</fullName>
    </recommendedName>
</protein>
<accession>A0A1Y3BMW5</accession>
<reference evidence="2 3" key="1">
    <citation type="submission" date="2017-03" db="EMBL/GenBank/DDBJ databases">
        <title>Genome Survey of Euroglyphus maynei.</title>
        <authorList>
            <person name="Arlian L.G."/>
            <person name="Morgan M.S."/>
            <person name="Rider S.D."/>
        </authorList>
    </citation>
    <scope>NUCLEOTIDE SEQUENCE [LARGE SCALE GENOMIC DNA]</scope>
    <source>
        <strain evidence="2">Arlian Lab</strain>
        <tissue evidence="2">Whole body</tissue>
    </source>
</reference>
<keyword evidence="3" id="KW-1185">Reference proteome</keyword>